<dbReference type="Proteomes" id="UP000288623">
    <property type="component" value="Unassembled WGS sequence"/>
</dbReference>
<keyword evidence="2" id="KW-1185">Reference proteome</keyword>
<dbReference type="AlphaFoldDB" id="A0A433RQD1"/>
<accession>A0A433RQD1</accession>
<dbReference type="OrthoDB" id="2454524at2"/>
<sequence length="62" mass="7060">MNSQAMTCSKCNRILSLQDRIEIDHGTFTALHHPTYVYTCPHCGHIEASHDDFEENEHSISS</sequence>
<reference evidence="1 2" key="1">
    <citation type="submission" date="2014-11" db="EMBL/GenBank/DDBJ databases">
        <title>Genome sequence and analysis of novel Kurthia sp.</title>
        <authorList>
            <person name="Lawson J.N."/>
            <person name="Gonzalez J.E."/>
            <person name="Rinauldi L."/>
            <person name="Xuan Z."/>
            <person name="Firman A."/>
            <person name="Shaddox L."/>
            <person name="Trudeau A."/>
            <person name="Shah S."/>
            <person name="Reiman D."/>
        </authorList>
    </citation>
    <scope>NUCLEOTIDE SEQUENCE [LARGE SCALE GENOMIC DNA]</scope>
    <source>
        <strain evidence="1 2">3B1D</strain>
    </source>
</reference>
<gene>
    <name evidence="1" type="ORF">QI30_15630</name>
</gene>
<dbReference type="RefSeq" id="WP_126991534.1">
    <property type="nucleotide sequence ID" value="NZ_JTFC01000041.1"/>
</dbReference>
<comment type="caution">
    <text evidence="1">The sequence shown here is derived from an EMBL/GenBank/DDBJ whole genome shotgun (WGS) entry which is preliminary data.</text>
</comment>
<proteinExistence type="predicted"/>
<organism evidence="1 2">
    <name type="scientific">Candidatus Kurthia intestinigallinarum</name>
    <dbReference type="NCBI Taxonomy" id="1562256"/>
    <lineage>
        <taxon>Bacteria</taxon>
        <taxon>Bacillati</taxon>
        <taxon>Bacillota</taxon>
        <taxon>Bacilli</taxon>
        <taxon>Bacillales</taxon>
        <taxon>Caryophanaceae</taxon>
        <taxon>Kurthia</taxon>
    </lineage>
</organism>
<protein>
    <submittedName>
        <fullName evidence="1">Uncharacterized protein</fullName>
    </submittedName>
</protein>
<name>A0A433RQD1_9BACL</name>
<evidence type="ECO:0000313" key="1">
    <source>
        <dbReference type="EMBL" id="RUS52989.1"/>
    </source>
</evidence>
<dbReference type="EMBL" id="JTFC01000041">
    <property type="protein sequence ID" value="RUS52989.1"/>
    <property type="molecule type" value="Genomic_DNA"/>
</dbReference>
<evidence type="ECO:0000313" key="2">
    <source>
        <dbReference type="Proteomes" id="UP000288623"/>
    </source>
</evidence>